<gene>
    <name evidence="2" type="ORF">BCR38DRAFT_110099</name>
</gene>
<feature type="compositionally biased region" description="Basic residues" evidence="1">
    <location>
        <begin position="363"/>
        <end position="372"/>
    </location>
</feature>
<name>A0A1Y2DF00_9PEZI</name>
<dbReference type="GeneID" id="63769581"/>
<organism evidence="2 3">
    <name type="scientific">Pseudomassariella vexata</name>
    <dbReference type="NCBI Taxonomy" id="1141098"/>
    <lineage>
        <taxon>Eukaryota</taxon>
        <taxon>Fungi</taxon>
        <taxon>Dikarya</taxon>
        <taxon>Ascomycota</taxon>
        <taxon>Pezizomycotina</taxon>
        <taxon>Sordariomycetes</taxon>
        <taxon>Xylariomycetidae</taxon>
        <taxon>Amphisphaeriales</taxon>
        <taxon>Pseudomassariaceae</taxon>
        <taxon>Pseudomassariella</taxon>
    </lineage>
</organism>
<accession>A0A1Y2DF00</accession>
<dbReference type="OrthoDB" id="3910171at2759"/>
<proteinExistence type="predicted"/>
<comment type="caution">
    <text evidence="2">The sequence shown here is derived from an EMBL/GenBank/DDBJ whole genome shotgun (WGS) entry which is preliminary data.</text>
</comment>
<dbReference type="EMBL" id="MCFJ01000020">
    <property type="protein sequence ID" value="ORY57245.1"/>
    <property type="molecule type" value="Genomic_DNA"/>
</dbReference>
<keyword evidence="3" id="KW-1185">Reference proteome</keyword>
<feature type="region of interest" description="Disordered" evidence="1">
    <location>
        <begin position="359"/>
        <end position="389"/>
    </location>
</feature>
<evidence type="ECO:0000313" key="3">
    <source>
        <dbReference type="Proteomes" id="UP000193689"/>
    </source>
</evidence>
<evidence type="ECO:0000313" key="2">
    <source>
        <dbReference type="EMBL" id="ORY57245.1"/>
    </source>
</evidence>
<reference evidence="2 3" key="1">
    <citation type="submission" date="2016-07" db="EMBL/GenBank/DDBJ databases">
        <title>Pervasive Adenine N6-methylation of Active Genes in Fungi.</title>
        <authorList>
            <consortium name="DOE Joint Genome Institute"/>
            <person name="Mondo S.J."/>
            <person name="Dannebaum R.O."/>
            <person name="Kuo R.C."/>
            <person name="Labutti K."/>
            <person name="Haridas S."/>
            <person name="Kuo A."/>
            <person name="Salamov A."/>
            <person name="Ahrendt S.R."/>
            <person name="Lipzen A."/>
            <person name="Sullivan W."/>
            <person name="Andreopoulos W.B."/>
            <person name="Clum A."/>
            <person name="Lindquist E."/>
            <person name="Daum C."/>
            <person name="Ramamoorthy G.K."/>
            <person name="Gryganskyi A."/>
            <person name="Culley D."/>
            <person name="Magnuson J.K."/>
            <person name="James T.Y."/>
            <person name="O'Malley M.A."/>
            <person name="Stajich J.E."/>
            <person name="Spatafora J.W."/>
            <person name="Visel A."/>
            <person name="Grigoriev I.V."/>
        </authorList>
    </citation>
    <scope>NUCLEOTIDE SEQUENCE [LARGE SCALE GENOMIC DNA]</scope>
    <source>
        <strain evidence="2 3">CBS 129021</strain>
    </source>
</reference>
<feature type="compositionally biased region" description="Basic and acidic residues" evidence="1">
    <location>
        <begin position="7"/>
        <end position="20"/>
    </location>
</feature>
<feature type="region of interest" description="Disordered" evidence="1">
    <location>
        <begin position="116"/>
        <end position="180"/>
    </location>
</feature>
<protein>
    <submittedName>
        <fullName evidence="2">Uncharacterized protein</fullName>
    </submittedName>
</protein>
<dbReference type="RefSeq" id="XP_040710597.1">
    <property type="nucleotide sequence ID" value="XM_040853369.1"/>
</dbReference>
<dbReference type="InParanoid" id="A0A1Y2DF00"/>
<evidence type="ECO:0000256" key="1">
    <source>
        <dbReference type="SAM" id="MobiDB-lite"/>
    </source>
</evidence>
<feature type="region of interest" description="Disordered" evidence="1">
    <location>
        <begin position="1"/>
        <end position="23"/>
    </location>
</feature>
<feature type="region of interest" description="Disordered" evidence="1">
    <location>
        <begin position="43"/>
        <end position="78"/>
    </location>
</feature>
<dbReference type="Proteomes" id="UP000193689">
    <property type="component" value="Unassembled WGS sequence"/>
</dbReference>
<sequence length="389" mass="42902">MFEDFTFDQKVDPNAKHDSDPILSPRDVCAQIYHYRYLASPSTQLEAATPTLPSIAEGSRHPPNAQPDAGPMRSRDDTHARLNESRFADWLSQQVANANTNMHRLPETMDALSHKFSRQTLRSEGKPESDINPTQTVPDEPRRTARASSADGVALPPSQPSTPSPILAADDGGSSSVQPRDIGTLRLDTAMGDAFNLPEPDLKRLRRQCDTEFNNNPANTRTIQNLMETMIANGSQCNVQSALPSPVSTSRSSFSGFSDSSSIAQSSLPSSVSTSRFVVPDFNALASLLEVDENEDETMVDYDMPLEVDTEYSEQDERHLYGDLSRLRQGGTTGGIRKHPLIYRRSGQPPGTYVTKYVNLRRSNPRMRKRPKVPSPSELAEPRTASSSI</sequence>
<dbReference type="AlphaFoldDB" id="A0A1Y2DF00"/>